<evidence type="ECO:0000256" key="9">
    <source>
        <dbReference type="ARBA" id="ARBA00023163"/>
    </source>
</evidence>
<dbReference type="PANTHER" id="PTHR45944:SF3">
    <property type="entry name" value="ZINC FINGER PROTEIN 40"/>
    <property type="match status" value="1"/>
</dbReference>
<feature type="domain" description="C2H2-type" evidence="15">
    <location>
        <begin position="2096"/>
        <end position="2120"/>
    </location>
</feature>
<feature type="domain" description="CCHC HIVEP-type" evidence="16">
    <location>
        <begin position="954"/>
        <end position="984"/>
    </location>
</feature>
<dbReference type="InterPro" id="IPR013087">
    <property type="entry name" value="Znf_C2H2_type"/>
</dbReference>
<evidence type="ECO:0000256" key="2">
    <source>
        <dbReference type="ARBA" id="ARBA00022553"/>
    </source>
</evidence>
<dbReference type="InterPro" id="IPR036236">
    <property type="entry name" value="Znf_C2H2_sf"/>
</dbReference>
<feature type="compositionally biased region" description="Basic residues" evidence="14">
    <location>
        <begin position="1"/>
        <end position="10"/>
    </location>
</feature>
<proteinExistence type="predicted"/>
<evidence type="ECO:0000256" key="13">
    <source>
        <dbReference type="PROSITE-ProRule" id="PRU00042"/>
    </source>
</evidence>
<evidence type="ECO:0000259" key="15">
    <source>
        <dbReference type="PROSITE" id="PS50157"/>
    </source>
</evidence>
<keyword evidence="8" id="KW-0238">DNA-binding</keyword>
<keyword evidence="3" id="KW-0479">Metal-binding</keyword>
<keyword evidence="9" id="KW-0804">Transcription</keyword>
<evidence type="ECO:0000256" key="12">
    <source>
        <dbReference type="ARBA" id="ARBA00068197"/>
    </source>
</evidence>
<feature type="compositionally biased region" description="Basic and acidic residues" evidence="14">
    <location>
        <begin position="2193"/>
        <end position="2206"/>
    </location>
</feature>
<evidence type="ECO:0000256" key="7">
    <source>
        <dbReference type="ARBA" id="ARBA00023015"/>
    </source>
</evidence>
<gene>
    <name evidence="18 19 20" type="primary">HIVEP1</name>
</gene>
<keyword evidence="5 13" id="KW-0863">Zinc-finger</keyword>
<name>A0A6P8QVI1_GEOSA</name>
<dbReference type="PANTHER" id="PTHR45944">
    <property type="entry name" value="SCHNURRI, ISOFORM F"/>
    <property type="match status" value="1"/>
</dbReference>
<evidence type="ECO:0000256" key="1">
    <source>
        <dbReference type="ARBA" id="ARBA00004123"/>
    </source>
</evidence>
<dbReference type="KEGG" id="gsh:117355713"/>
<dbReference type="InterPro" id="IPR034729">
    <property type="entry name" value="Znf_CCHC_HIVEP"/>
</dbReference>
<evidence type="ECO:0000256" key="11">
    <source>
        <dbReference type="ARBA" id="ARBA00065386"/>
    </source>
</evidence>
<feature type="compositionally biased region" description="Polar residues" evidence="14">
    <location>
        <begin position="2177"/>
        <end position="2191"/>
    </location>
</feature>
<dbReference type="Proteomes" id="UP000515159">
    <property type="component" value="Chromosome 2"/>
</dbReference>
<feature type="region of interest" description="Disordered" evidence="14">
    <location>
        <begin position="279"/>
        <end position="305"/>
    </location>
</feature>
<keyword evidence="2" id="KW-0597">Phosphoprotein</keyword>
<feature type="compositionally biased region" description="Basic and acidic residues" evidence="14">
    <location>
        <begin position="11"/>
        <end position="21"/>
    </location>
</feature>
<feature type="compositionally biased region" description="Polar residues" evidence="14">
    <location>
        <begin position="2556"/>
        <end position="2569"/>
    </location>
</feature>
<dbReference type="Pfam" id="PF00096">
    <property type="entry name" value="zf-C2H2"/>
    <property type="match status" value="3"/>
</dbReference>
<comment type="subcellular location">
    <subcellularLocation>
        <location evidence="1">Nucleus</location>
    </subcellularLocation>
</comment>
<feature type="compositionally biased region" description="Acidic residues" evidence="14">
    <location>
        <begin position="2156"/>
        <end position="2176"/>
    </location>
</feature>
<feature type="compositionally biased region" description="Basic and acidic residues" evidence="14">
    <location>
        <begin position="2140"/>
        <end position="2155"/>
    </location>
</feature>
<organism evidence="17 19">
    <name type="scientific">Geotrypetes seraphini</name>
    <name type="common">Gaboon caecilian</name>
    <name type="synonym">Caecilia seraphini</name>
    <dbReference type="NCBI Taxonomy" id="260995"/>
    <lineage>
        <taxon>Eukaryota</taxon>
        <taxon>Metazoa</taxon>
        <taxon>Chordata</taxon>
        <taxon>Craniata</taxon>
        <taxon>Vertebrata</taxon>
        <taxon>Euteleostomi</taxon>
        <taxon>Amphibia</taxon>
        <taxon>Gymnophiona</taxon>
        <taxon>Geotrypetes</taxon>
    </lineage>
</organism>
<feature type="region of interest" description="Disordered" evidence="14">
    <location>
        <begin position="1"/>
        <end position="44"/>
    </location>
</feature>
<dbReference type="SUPFAM" id="SSF57667">
    <property type="entry name" value="beta-beta-alpha zinc fingers"/>
    <property type="match status" value="3"/>
</dbReference>
<dbReference type="PROSITE" id="PS51811">
    <property type="entry name" value="ZF_CCHC_HIVEP"/>
    <property type="match status" value="1"/>
</dbReference>
<feature type="region of interest" description="Disordered" evidence="14">
    <location>
        <begin position="1252"/>
        <end position="1276"/>
    </location>
</feature>
<feature type="region of interest" description="Disordered" evidence="14">
    <location>
        <begin position="2135"/>
        <end position="2206"/>
    </location>
</feature>
<feature type="region of interest" description="Disordered" evidence="14">
    <location>
        <begin position="2555"/>
        <end position="2580"/>
    </location>
</feature>
<accession>A0A6P8QVI1</accession>
<dbReference type="SMART" id="SM00355">
    <property type="entry name" value="ZnF_C2H2"/>
    <property type="match status" value="5"/>
</dbReference>
<feature type="region of interest" description="Disordered" evidence="14">
    <location>
        <begin position="2308"/>
        <end position="2329"/>
    </location>
</feature>
<comment type="subunit">
    <text evidence="11">Interacts with UTP4.</text>
</comment>
<evidence type="ECO:0000256" key="8">
    <source>
        <dbReference type="ARBA" id="ARBA00023125"/>
    </source>
</evidence>
<feature type="domain" description="C2H2-type" evidence="15">
    <location>
        <begin position="438"/>
        <end position="461"/>
    </location>
</feature>
<evidence type="ECO:0000313" key="20">
    <source>
        <dbReference type="RefSeq" id="XP_033790557.1"/>
    </source>
</evidence>
<protein>
    <recommendedName>
        <fullName evidence="12">Zinc finger protein 40</fullName>
    </recommendedName>
</protein>
<evidence type="ECO:0000256" key="4">
    <source>
        <dbReference type="ARBA" id="ARBA00022737"/>
    </source>
</evidence>
<evidence type="ECO:0000259" key="16">
    <source>
        <dbReference type="PROSITE" id="PS51811"/>
    </source>
</evidence>
<feature type="compositionally biased region" description="Polar residues" evidence="14">
    <location>
        <begin position="291"/>
        <end position="305"/>
    </location>
</feature>
<evidence type="ECO:0000256" key="14">
    <source>
        <dbReference type="SAM" id="MobiDB-lite"/>
    </source>
</evidence>
<dbReference type="FunFam" id="3.30.160.60:FF:001151">
    <property type="entry name" value="zinc finger homeobox protein 3"/>
    <property type="match status" value="1"/>
</dbReference>
<dbReference type="RefSeq" id="XP_033790556.1">
    <property type="nucleotide sequence ID" value="XM_033934665.1"/>
</dbReference>
<dbReference type="GO" id="GO:0045892">
    <property type="term" value="P:negative regulation of DNA-templated transcription"/>
    <property type="evidence" value="ECO:0007669"/>
    <property type="project" value="UniProtKB-ARBA"/>
</dbReference>
<dbReference type="CTD" id="3096"/>
<evidence type="ECO:0000313" key="19">
    <source>
        <dbReference type="RefSeq" id="XP_033790556.1"/>
    </source>
</evidence>
<dbReference type="OrthoDB" id="10042249at2759"/>
<evidence type="ECO:0000313" key="18">
    <source>
        <dbReference type="RefSeq" id="XP_033790554.1"/>
    </source>
</evidence>
<keyword evidence="7" id="KW-0805">Transcription regulation</keyword>
<feature type="compositionally biased region" description="Acidic residues" evidence="14">
    <location>
        <begin position="490"/>
        <end position="500"/>
    </location>
</feature>
<dbReference type="GO" id="GO:0000981">
    <property type="term" value="F:DNA-binding transcription factor activity, RNA polymerase II-specific"/>
    <property type="evidence" value="ECO:0007669"/>
    <property type="project" value="TreeGrafter"/>
</dbReference>
<dbReference type="SMART" id="SM00451">
    <property type="entry name" value="ZnF_U1"/>
    <property type="match status" value="2"/>
</dbReference>
<dbReference type="GeneID" id="117355713"/>
<dbReference type="GO" id="GO:0000978">
    <property type="term" value="F:RNA polymerase II cis-regulatory region sequence-specific DNA binding"/>
    <property type="evidence" value="ECO:0007669"/>
    <property type="project" value="TreeGrafter"/>
</dbReference>
<feature type="region of interest" description="Disordered" evidence="14">
    <location>
        <begin position="490"/>
        <end position="511"/>
    </location>
</feature>
<keyword evidence="6" id="KW-0862">Zinc</keyword>
<dbReference type="RefSeq" id="XP_033790557.1">
    <property type="nucleotide sequence ID" value="XM_033934666.1"/>
</dbReference>
<evidence type="ECO:0000256" key="10">
    <source>
        <dbReference type="ARBA" id="ARBA00023242"/>
    </source>
</evidence>
<evidence type="ECO:0000256" key="6">
    <source>
        <dbReference type="ARBA" id="ARBA00022833"/>
    </source>
</evidence>
<keyword evidence="10" id="KW-0539">Nucleus</keyword>
<dbReference type="RefSeq" id="XP_033790554.1">
    <property type="nucleotide sequence ID" value="XM_033934663.1"/>
</dbReference>
<evidence type="ECO:0000256" key="5">
    <source>
        <dbReference type="ARBA" id="ARBA00022771"/>
    </source>
</evidence>
<dbReference type="FunFam" id="3.30.160.60:FF:000033">
    <property type="entry name" value="Immunodeficiency virus type I enhancer binding protein 1"/>
    <property type="match status" value="1"/>
</dbReference>
<dbReference type="PROSITE" id="PS00028">
    <property type="entry name" value="ZINC_FINGER_C2H2_1"/>
    <property type="match status" value="3"/>
</dbReference>
<keyword evidence="17" id="KW-1185">Reference proteome</keyword>
<reference evidence="18 19" key="1">
    <citation type="submission" date="2025-04" db="UniProtKB">
        <authorList>
            <consortium name="RefSeq"/>
        </authorList>
    </citation>
    <scope>IDENTIFICATION</scope>
</reference>
<evidence type="ECO:0000313" key="17">
    <source>
        <dbReference type="Proteomes" id="UP000515159"/>
    </source>
</evidence>
<dbReference type="FunFam" id="3.30.160.60:FF:000083">
    <property type="entry name" value="Immunodeficiency virus type I enhancer binding protein 1"/>
    <property type="match status" value="1"/>
</dbReference>
<dbReference type="InterPro" id="IPR051969">
    <property type="entry name" value="Zinc-finger_DNA-bd_regulators"/>
</dbReference>
<evidence type="ECO:0000256" key="3">
    <source>
        <dbReference type="ARBA" id="ARBA00022723"/>
    </source>
</evidence>
<feature type="compositionally biased region" description="Low complexity" evidence="14">
    <location>
        <begin position="281"/>
        <end position="290"/>
    </location>
</feature>
<keyword evidence="4" id="KW-0677">Repeat</keyword>
<dbReference type="InterPro" id="IPR003604">
    <property type="entry name" value="Matrin/U1-like-C_Znf_C2H2"/>
</dbReference>
<feature type="domain" description="C2H2-type" evidence="15">
    <location>
        <begin position="2068"/>
        <end position="2095"/>
    </location>
</feature>
<dbReference type="Gene3D" id="3.30.160.60">
    <property type="entry name" value="Classic Zinc Finger"/>
    <property type="match status" value="4"/>
</dbReference>
<dbReference type="PROSITE" id="PS50157">
    <property type="entry name" value="ZINC_FINGER_C2H2_2"/>
    <property type="match status" value="4"/>
</dbReference>
<dbReference type="GO" id="GO:0008270">
    <property type="term" value="F:zinc ion binding"/>
    <property type="evidence" value="ECO:0007669"/>
    <property type="project" value="UniProtKB-KW"/>
</dbReference>
<feature type="compositionally biased region" description="Polar residues" evidence="14">
    <location>
        <begin position="1258"/>
        <end position="1268"/>
    </location>
</feature>
<sequence length="2681" mass="296242">MPRTKQVHPKNLRDKIEEAQKELNNPEESPKDTEVIEAGNTGALDTVKGVKRKKIVTGNYMKKIPKSPLRNPSRTKLRHCLKEPSSPYSHPNTSECSKNLNDLAVQNGDHHAEQNGKESKTELTVGTVKSGTPVQAKRVLLLHQSLKFCKGGNCDAGSKMTLQEKCVSTLSNKNKTASSGIFVDDKNSSSCTSTAFDVLLKVMEPELNTLRKKCPPCGVQVEKQRPNETLGPSYNFTSSTKSVQNNTSFSQQEFAVGPQNFPCTDHNVQVSTLARREQAHSHSACHSYSHQEQSVPHTRHQNQQIALSPSIRSRVHQQYPDTSKIQQIYNICVTSSIISTASSNLTQVLPQNQLTANISPNVSISSTNTMQLPPPPMYNITHAASLINQGGEQMCNLLLKDQKPKKQGKYICEYCNRACAKPSVLLKHIRSHTGERPYPCVTCGFSFKTKSNLYKHKKSHAHAIKLGLVLRPHSGDQESEKSLCIHCDADESGESDDEYTSEERQDEQSFLESETLKNLNIPLSESALQKLSSISSGHIDSIICDSSLQETCSELTMSTLPQVVVYPVNVPSLKDDSPKMIDSASEHDIVQKQGDFNVSNEKSNLTSMISLKEADLKYHPKEEMTQLKEKQGDHVITVHAQLQRQQATDYSQDQQGKYLLSPRSLGSTDSGYFSRSESAEQTLCQQASFVKVLSMCEKDFGKNTVSVSETSTAIASVVHAICAEKSLIPSGIMRPPLGTKTLEERISKLISDNEAVVDDKQLDSVKPRRISLSRRGSIDSPKSYIFKDSFQFDLKPLSRRTSSSSDIPKSPFTPIDKSKQVFLLSVPSLDCLPITRSNSMPTTGYSVVPTNTIPPHTLRESQSFDDKIGSFYDDVFVSTQTASLHHVGHPRTLVRQTAIEDSPSNDRHSLGSAHSVDESYHGGNAFTEVSLPRSKSFAQGSTSEKMKRLPQGRGTMFECETCRNRYRKLENFENHKKFYCSELHGPKTKAAAREPDHNVVLNSTQHQVLHYRVAGSTGVLEQSPQIRKRRKMKSVGDDDEPQQNENCVFSENVAGAQIQNVLGSAANLSNHNVSKLNPQQTGGIPLQSSQIELVSRGTEVDSGHSTELKLPPILEKINSVAQEKEMKRQGSEISVIQHTNSLSRPNSFEKSESFERKSPVSFQDIHKISKPQPLNTAGVIQEEEHSQCRQTVRPEESHLEVKEIQTVVSNERSGPVHQSRLVRQHNIQVPEILVTVEPDRDLENQGNDQEIAERFNWPQRSESLSNLPTEKLPPKKKRIRLAEIEHSSAESSFDSTISRSLSQESSLSRASSISALFDKDEISKTESISYVDSIIKSSEFLMIPSSSNSLGMSREMRRAASEQINCTHPSMEIADCRSKSLDCGGMSPTDCMSTSDVLTPKPTLCTEISGHVPLLERRRGPFVRQISLNIVPENNRKINSACLFKNTHISDLSSLPFPRLKTSCRSSDGLLSSSQHLPMYSSTLLDSQLVTHSSNLSSVEQPSCSSLINLCQELQSHCNSKTFVKVLAQGEEQDKSSITSEKENYFTPKYQLQIKSLQSQSYSSNELISTSPTRTLLDQNSMEQNSASLNIPTQLIHNVPGLHTEPQFKNKLHSNSSGQIQQITPFVVPVHGFPGVKTLPQILVTQDQINQPVSKVNNAPVSISKDKIQIQKSNDKNQMAMPTPEKTVVSENMFPETESRHSEPLDFIQKVPLGGLLPQQEASASSKRMLSPANSLDIAMEKHQKRVKDESGAACTDDVQAEHLLNIKAGEPNKQKKHVLVRQLCTTEPVESLDQDIVPEFGKNCKVIGESLKPAVPQSIIRASESENIKPFASTVIKSPEPQPLNAQTSLLKASSTNQEQRSPVYANLNKQSNVQGQIKLGPSLSVVNAGDMQRLSFPSLKTSTSFTWCYLLKRRPLHMLQTDQKISAYSAWTVNAPYPNLLGLPTKVALSLLNSKQKDENYLYTHAISTRSRYDILVYSSKWKITNKLLVNQKSKGDLDKENSETNTEQDKDNFLTKTEPRRVKIFDGGYIHLSDVISRFKTLSSGMRYKSNEDYIYVRGRGRGKYICEECGIRCKKPSMLKKHIRTHTDVRPYHCNYCNFSFKTKGNLTKHMKSKAHGKKCLDMGISVGLTDEQDKEEAVERQKYSCERPGYDVEDSDGADDDDNEDDDEDSQAESGLSATPSVTASPQHHPDRSSHHEPFSASEETRIADCFSRGQAGLVNILPKALLTKMTALTTSSDFRTARSPVAGRHQETNVNSVLQHAADVDCTQSSPASSKSPSYQMSVDYPDIEVLEGSRTSETTLLTKDSSAKLPSPPVDHSTQTTTVSDYKIHQEKILKATEIAVPQTHLFSHLPLHSQQPARTPYSMIPVGGVQLVPTYSTFVPIQAGPVQLTIPAVSVFHRPTGGPSDNASGVCSSTNPIGIAEVNSVVPCIPVGQVSVPGLPNLSAPSLQPLPSLSMETLNLLGLTNTNVASPIHPSGLTLNAVGLQVLTASPSQSNPVPQTHIPGLQILNIALPTLIPSISPLSTEGQGKKACETQQEQMPVSLPISHFNRTSRTGSSQVTPPLQEYNGKRISHPDTLHDYKRLNAQEKTNLEEVDHVDRMKPQSNINSVLCKAVCSSEPFLKVTSGSVPGPQVHETRSAETQVQRLGLPRKQNTVQFSDDSSDDDEDRLVIAT</sequence>
<feature type="region of interest" description="Disordered" evidence="14">
    <location>
        <begin position="1020"/>
        <end position="1043"/>
    </location>
</feature>
<dbReference type="GO" id="GO:0005634">
    <property type="term" value="C:nucleus"/>
    <property type="evidence" value="ECO:0007669"/>
    <property type="project" value="UniProtKB-SubCell"/>
</dbReference>
<feature type="domain" description="C2H2-type" evidence="15">
    <location>
        <begin position="410"/>
        <end position="437"/>
    </location>
</feature>